<name>A0ABT9Z462_9BACI</name>
<proteinExistence type="predicted"/>
<comment type="caution">
    <text evidence="1">The sequence shown here is derived from an EMBL/GenBank/DDBJ whole genome shotgun (WGS) entry which is preliminary data.</text>
</comment>
<dbReference type="InterPro" id="IPR025613">
    <property type="entry name" value="YlbE"/>
</dbReference>
<dbReference type="Pfam" id="PF14003">
    <property type="entry name" value="YlbE"/>
    <property type="match status" value="1"/>
</dbReference>
<sequence>MRKEIQEYIQLDKERQQFLREQPYWYRKLARNPNDLESFEIAMMNYYQKTIPHRVAHFSNSLQMAQMMIGMFQAMRQSD</sequence>
<dbReference type="EMBL" id="JAUSTZ010000007">
    <property type="protein sequence ID" value="MDQ0227050.1"/>
    <property type="molecule type" value="Genomic_DNA"/>
</dbReference>
<organism evidence="1 2">
    <name type="scientific">Metabacillus niabensis</name>
    <dbReference type="NCBI Taxonomy" id="324854"/>
    <lineage>
        <taxon>Bacteria</taxon>
        <taxon>Bacillati</taxon>
        <taxon>Bacillota</taxon>
        <taxon>Bacilli</taxon>
        <taxon>Bacillales</taxon>
        <taxon>Bacillaceae</taxon>
        <taxon>Metabacillus</taxon>
    </lineage>
</organism>
<dbReference type="Proteomes" id="UP001232245">
    <property type="component" value="Unassembled WGS sequence"/>
</dbReference>
<dbReference type="RefSeq" id="WP_174880847.1">
    <property type="nucleotide sequence ID" value="NZ_CADEPK010000266.1"/>
</dbReference>
<evidence type="ECO:0000313" key="2">
    <source>
        <dbReference type="Proteomes" id="UP001232245"/>
    </source>
</evidence>
<evidence type="ECO:0000313" key="1">
    <source>
        <dbReference type="EMBL" id="MDQ0227050.1"/>
    </source>
</evidence>
<evidence type="ECO:0008006" key="3">
    <source>
        <dbReference type="Google" id="ProtNLM"/>
    </source>
</evidence>
<accession>A0ABT9Z462</accession>
<protein>
    <recommendedName>
        <fullName evidence="3">YlbE-like protein</fullName>
    </recommendedName>
</protein>
<gene>
    <name evidence="1" type="ORF">J2S02_003395</name>
</gene>
<keyword evidence="2" id="KW-1185">Reference proteome</keyword>
<reference evidence="1 2" key="1">
    <citation type="submission" date="2023-07" db="EMBL/GenBank/DDBJ databases">
        <title>Genomic Encyclopedia of Type Strains, Phase IV (KMG-IV): sequencing the most valuable type-strain genomes for metagenomic binning, comparative biology and taxonomic classification.</title>
        <authorList>
            <person name="Goeker M."/>
        </authorList>
    </citation>
    <scope>NUCLEOTIDE SEQUENCE [LARGE SCALE GENOMIC DNA]</scope>
    <source>
        <strain evidence="1 2">DSM 17723</strain>
    </source>
</reference>